<reference evidence="13 14" key="2">
    <citation type="journal article" date="2009" name="PLoS ONE">
        <title>An integrated genetic and cytogenetic map of the cucumber genome.</title>
        <authorList>
            <person name="Ren Y."/>
            <person name="Zhang Z."/>
            <person name="Liu J."/>
            <person name="Staub J.E."/>
            <person name="Han Y."/>
            <person name="Cheng Z."/>
            <person name="Li X."/>
            <person name="Lu J."/>
            <person name="Miao H."/>
            <person name="Kang H."/>
            <person name="Xie B."/>
            <person name="Gu X."/>
            <person name="Wang X."/>
            <person name="Du Y."/>
            <person name="Jin W."/>
            <person name="Huang S."/>
        </authorList>
    </citation>
    <scope>NUCLEOTIDE SEQUENCE [LARGE SCALE GENOMIC DNA]</scope>
    <source>
        <strain evidence="14">cv. 9930</strain>
    </source>
</reference>
<evidence type="ECO:0000313" key="14">
    <source>
        <dbReference type="Proteomes" id="UP000029981"/>
    </source>
</evidence>
<dbReference type="InterPro" id="IPR019956">
    <property type="entry name" value="Ubiquitin_dom"/>
</dbReference>
<evidence type="ECO:0000256" key="10">
    <source>
        <dbReference type="ARBA" id="ARBA00023274"/>
    </source>
</evidence>
<dbReference type="GO" id="GO:0031386">
    <property type="term" value="F:protein tag activity"/>
    <property type="evidence" value="ECO:0000318"/>
    <property type="project" value="GO_Central"/>
</dbReference>
<dbReference type="eggNOG" id="KOG0003">
    <property type="taxonomic scope" value="Eukaryota"/>
</dbReference>
<evidence type="ECO:0000256" key="4">
    <source>
        <dbReference type="ARBA" id="ARBA00008373"/>
    </source>
</evidence>
<evidence type="ECO:0000313" key="13">
    <source>
        <dbReference type="EMBL" id="KGN49832.1"/>
    </source>
</evidence>
<evidence type="ECO:0000256" key="3">
    <source>
        <dbReference type="ARBA" id="ARBA00004496"/>
    </source>
</evidence>
<comment type="subcellular location">
    <subcellularLocation>
        <location evidence="3">Cytoplasm</location>
    </subcellularLocation>
    <subcellularLocation>
        <location evidence="2">Nucleus</location>
    </subcellularLocation>
</comment>
<keyword evidence="8" id="KW-0689">Ribosomal protein</keyword>
<dbReference type="Proteomes" id="UP000029981">
    <property type="component" value="Chromosome 5"/>
</dbReference>
<dbReference type="PRINTS" id="PR00348">
    <property type="entry name" value="UBIQUITIN"/>
</dbReference>
<dbReference type="GO" id="GO:0005634">
    <property type="term" value="C:nucleus"/>
    <property type="evidence" value="ECO:0000318"/>
    <property type="project" value="GO_Central"/>
</dbReference>
<reference evidence="13 14" key="1">
    <citation type="journal article" date="2009" name="Nat. Genet.">
        <title>The genome of the cucumber, Cucumis sativus L.</title>
        <authorList>
            <person name="Huang S."/>
            <person name="Li R."/>
            <person name="Zhang Z."/>
            <person name="Li L."/>
            <person name="Gu X."/>
            <person name="Fan W."/>
            <person name="Lucas W.J."/>
            <person name="Wang X."/>
            <person name="Xie B."/>
            <person name="Ni P."/>
            <person name="Ren Y."/>
            <person name="Zhu H."/>
            <person name="Li J."/>
            <person name="Lin K."/>
            <person name="Jin W."/>
            <person name="Fei Z."/>
            <person name="Li G."/>
            <person name="Staub J."/>
            <person name="Kilian A."/>
            <person name="van der Vossen E.A."/>
            <person name="Wu Y."/>
            <person name="Guo J."/>
            <person name="He J."/>
            <person name="Jia Z."/>
            <person name="Ren Y."/>
            <person name="Tian G."/>
            <person name="Lu Y."/>
            <person name="Ruan J."/>
            <person name="Qian W."/>
            <person name="Wang M."/>
            <person name="Huang Q."/>
            <person name="Li B."/>
            <person name="Xuan Z."/>
            <person name="Cao J."/>
            <person name="Asan"/>
            <person name="Wu Z."/>
            <person name="Zhang J."/>
            <person name="Cai Q."/>
            <person name="Bai Y."/>
            <person name="Zhao B."/>
            <person name="Han Y."/>
            <person name="Li Y."/>
            <person name="Li X."/>
            <person name="Wang S."/>
            <person name="Shi Q."/>
            <person name="Liu S."/>
            <person name="Cho W.K."/>
            <person name="Kim J.Y."/>
            <person name="Xu Y."/>
            <person name="Heller-Uszynska K."/>
            <person name="Miao H."/>
            <person name="Cheng Z."/>
            <person name="Zhang S."/>
            <person name="Wu J."/>
            <person name="Yang Y."/>
            <person name="Kang H."/>
            <person name="Li M."/>
            <person name="Liang H."/>
            <person name="Ren X."/>
            <person name="Shi Z."/>
            <person name="Wen M."/>
            <person name="Jian M."/>
            <person name="Yang H."/>
            <person name="Zhang G."/>
            <person name="Yang Z."/>
            <person name="Chen R."/>
            <person name="Liu S."/>
            <person name="Li J."/>
            <person name="Ma L."/>
            <person name="Liu H."/>
            <person name="Zhou Y."/>
            <person name="Zhao J."/>
            <person name="Fang X."/>
            <person name="Li G."/>
            <person name="Fang L."/>
            <person name="Li Y."/>
            <person name="Liu D."/>
            <person name="Zheng H."/>
            <person name="Zhang Y."/>
            <person name="Qin N."/>
            <person name="Li Z."/>
            <person name="Yang G."/>
            <person name="Yang S."/>
            <person name="Bolund L."/>
            <person name="Kristiansen K."/>
            <person name="Zheng H."/>
            <person name="Li S."/>
            <person name="Zhang X."/>
            <person name="Yang H."/>
            <person name="Wang J."/>
            <person name="Sun R."/>
            <person name="Zhang B."/>
            <person name="Jiang S."/>
            <person name="Wang J."/>
            <person name="Du Y."/>
            <person name="Li S."/>
        </authorList>
    </citation>
    <scope>NUCLEOTIDE SEQUENCE [LARGE SCALE GENOMIC DNA]</scope>
    <source>
        <strain evidence="14">cv. 9930</strain>
    </source>
</reference>
<dbReference type="Pfam" id="PF00240">
    <property type="entry name" value="ubiquitin"/>
    <property type="match status" value="1"/>
</dbReference>
<keyword evidence="9" id="KW-0539">Nucleus</keyword>
<evidence type="ECO:0000256" key="1">
    <source>
        <dbReference type="ARBA" id="ARBA00002241"/>
    </source>
</evidence>
<evidence type="ECO:0000259" key="12">
    <source>
        <dbReference type="PROSITE" id="PS50053"/>
    </source>
</evidence>
<dbReference type="PROSITE" id="PS50053">
    <property type="entry name" value="UBIQUITIN_2"/>
    <property type="match status" value="1"/>
</dbReference>
<dbReference type="GO" id="GO:0005840">
    <property type="term" value="C:ribosome"/>
    <property type="evidence" value="ECO:0007669"/>
    <property type="project" value="UniProtKB-KW"/>
</dbReference>
<dbReference type="PANTHER" id="PTHR10666">
    <property type="entry name" value="UBIQUITIN"/>
    <property type="match status" value="1"/>
</dbReference>
<dbReference type="InterPro" id="IPR011332">
    <property type="entry name" value="Ribosomal_zn-bd"/>
</dbReference>
<comment type="subunit">
    <text evidence="11">Part of the 60S ribosomal subunit.</text>
</comment>
<dbReference type="GO" id="GO:0005737">
    <property type="term" value="C:cytoplasm"/>
    <property type="evidence" value="ECO:0000318"/>
    <property type="project" value="GO_Central"/>
</dbReference>
<dbReference type="SMART" id="SM00213">
    <property type="entry name" value="UBQ"/>
    <property type="match status" value="1"/>
</dbReference>
<accession>A0A0A0KN39</accession>
<evidence type="ECO:0000256" key="5">
    <source>
        <dbReference type="ARBA" id="ARBA00010570"/>
    </source>
</evidence>
<dbReference type="AlphaFoldDB" id="A0A0A0KN39"/>
<keyword evidence="7" id="KW-1017">Isopeptide bond</keyword>
<dbReference type="EMBL" id="CM002926">
    <property type="protein sequence ID" value="KGN49832.1"/>
    <property type="molecule type" value="Genomic_DNA"/>
</dbReference>
<protein>
    <submittedName>
        <fullName evidence="13">Ubiquitin fusion protein</fullName>
    </submittedName>
</protein>
<comment type="similarity">
    <text evidence="5">In the C-terminal section; belongs to the eukaryotic ribosomal protein eL40 family.</text>
</comment>
<evidence type="ECO:0000256" key="6">
    <source>
        <dbReference type="ARBA" id="ARBA00022490"/>
    </source>
</evidence>
<dbReference type="InterPro" id="IPR001975">
    <property type="entry name" value="Ribosomal_eL40_dom"/>
</dbReference>
<evidence type="ECO:0000256" key="7">
    <source>
        <dbReference type="ARBA" id="ARBA00022499"/>
    </source>
</evidence>
<name>A0A0A0KN39_CUCSA</name>
<gene>
    <name evidence="13" type="ORF">Csa_5G139110</name>
</gene>
<dbReference type="Pfam" id="PF01020">
    <property type="entry name" value="Ribosomal_L40e"/>
    <property type="match status" value="1"/>
</dbReference>
<dbReference type="SUPFAM" id="SSF57829">
    <property type="entry name" value="Zn-binding ribosomal proteins"/>
    <property type="match status" value="1"/>
</dbReference>
<proteinExistence type="inferred from homology"/>
<dbReference type="InterPro" id="IPR029071">
    <property type="entry name" value="Ubiquitin-like_domsf"/>
</dbReference>
<comment type="similarity">
    <text evidence="4">In the N-terminal section; belongs to the ubiquitin family.</text>
</comment>
<dbReference type="GO" id="GO:0006412">
    <property type="term" value="P:translation"/>
    <property type="evidence" value="ECO:0007669"/>
    <property type="project" value="InterPro"/>
</dbReference>
<dbReference type="GO" id="GO:1990904">
    <property type="term" value="C:ribonucleoprotein complex"/>
    <property type="evidence" value="ECO:0007669"/>
    <property type="project" value="UniProtKB-KW"/>
</dbReference>
<dbReference type="SUPFAM" id="SSF54236">
    <property type="entry name" value="Ubiquitin-like"/>
    <property type="match status" value="1"/>
</dbReference>
<dbReference type="GO" id="GO:0016567">
    <property type="term" value="P:protein ubiquitination"/>
    <property type="evidence" value="ECO:0000318"/>
    <property type="project" value="GO_Central"/>
</dbReference>
<dbReference type="GO" id="GO:0003735">
    <property type="term" value="F:structural constituent of ribosome"/>
    <property type="evidence" value="ECO:0007669"/>
    <property type="project" value="InterPro"/>
</dbReference>
<dbReference type="Gene3D" id="3.10.20.90">
    <property type="entry name" value="Phosphatidylinositol 3-kinase Catalytic Subunit, Chain A, domain 1"/>
    <property type="match status" value="1"/>
</dbReference>
<dbReference type="FunFam" id="3.10.20.90:FF:000428">
    <property type="entry name" value="Polyubiquitin-C"/>
    <property type="match status" value="1"/>
</dbReference>
<dbReference type="STRING" id="3659.A0A0A0KN39"/>
<comment type="function">
    <text evidence="1">Component of the 60S subunit of the ribosome.</text>
</comment>
<dbReference type="Gramene" id="KGN49832">
    <property type="protein sequence ID" value="KGN49832"/>
    <property type="gene ID" value="Csa_5G139110"/>
</dbReference>
<reference evidence="13 14" key="3">
    <citation type="journal article" date="2010" name="BMC Genomics">
        <title>Transcriptome sequencing and comparative analysis of cucumber flowers with different sex types.</title>
        <authorList>
            <person name="Guo S."/>
            <person name="Zheng Y."/>
            <person name="Joung J.G."/>
            <person name="Liu S."/>
            <person name="Zhang Z."/>
            <person name="Crasta O.R."/>
            <person name="Sobral B.W."/>
            <person name="Xu Y."/>
            <person name="Huang S."/>
            <person name="Fei Z."/>
        </authorList>
    </citation>
    <scope>NUCLEOTIDE SEQUENCE [LARGE SCALE GENOMIC DNA]</scope>
    <source>
        <strain evidence="14">cv. 9930</strain>
    </source>
</reference>
<dbReference type="InterPro" id="IPR038587">
    <property type="entry name" value="Ribosomal_eL40_sf"/>
</dbReference>
<dbReference type="GO" id="GO:0003729">
    <property type="term" value="F:mRNA binding"/>
    <property type="evidence" value="ECO:0007669"/>
    <property type="project" value="UniProtKB-ARBA"/>
</dbReference>
<dbReference type="InterPro" id="IPR050158">
    <property type="entry name" value="Ubiquitin_ubiquitin-like"/>
</dbReference>
<evidence type="ECO:0000256" key="8">
    <source>
        <dbReference type="ARBA" id="ARBA00022980"/>
    </source>
</evidence>
<dbReference type="FunFam" id="4.10.1060.50:FF:000001">
    <property type="entry name" value="ubiquitin-60S ribosomal protein L40"/>
    <property type="match status" value="1"/>
</dbReference>
<evidence type="ECO:0000256" key="9">
    <source>
        <dbReference type="ARBA" id="ARBA00023242"/>
    </source>
</evidence>
<organism evidence="13 14">
    <name type="scientific">Cucumis sativus</name>
    <name type="common">Cucumber</name>
    <dbReference type="NCBI Taxonomy" id="3659"/>
    <lineage>
        <taxon>Eukaryota</taxon>
        <taxon>Viridiplantae</taxon>
        <taxon>Streptophyta</taxon>
        <taxon>Embryophyta</taxon>
        <taxon>Tracheophyta</taxon>
        <taxon>Spermatophyta</taxon>
        <taxon>Magnoliopsida</taxon>
        <taxon>eudicotyledons</taxon>
        <taxon>Gunneridae</taxon>
        <taxon>Pentapetalae</taxon>
        <taxon>rosids</taxon>
        <taxon>fabids</taxon>
        <taxon>Cucurbitales</taxon>
        <taxon>Cucurbitaceae</taxon>
        <taxon>Benincaseae</taxon>
        <taxon>Cucumis</taxon>
    </lineage>
</organism>
<sequence>MAKFEAAFLMLYIEREAEKSRKRIPPDQQRLIFAGKQLEDGRTLADYNIQKESTLHLVLRLRGGIIEPSLMALARKYNQDKMICRKCYARLHPRAVNCRKKKCGHSNQLRPKKKIK</sequence>
<dbReference type="SMART" id="SM01377">
    <property type="entry name" value="Ribosomal_L40e"/>
    <property type="match status" value="1"/>
</dbReference>
<keyword evidence="10" id="KW-0687">Ribonucleoprotein</keyword>
<evidence type="ECO:0000256" key="2">
    <source>
        <dbReference type="ARBA" id="ARBA00004123"/>
    </source>
</evidence>
<dbReference type="OMA" id="EAGCILX"/>
<dbReference type="InterPro" id="IPR000626">
    <property type="entry name" value="Ubiquitin-like_dom"/>
</dbReference>
<dbReference type="GO" id="GO:0019941">
    <property type="term" value="P:modification-dependent protein catabolic process"/>
    <property type="evidence" value="ECO:0000318"/>
    <property type="project" value="GO_Central"/>
</dbReference>
<evidence type="ECO:0000256" key="11">
    <source>
        <dbReference type="ARBA" id="ARBA00035124"/>
    </source>
</evidence>
<feature type="domain" description="Ubiquitin-like" evidence="12">
    <location>
        <begin position="13"/>
        <end position="64"/>
    </location>
</feature>
<dbReference type="Gene3D" id="4.10.1060.50">
    <property type="match status" value="1"/>
</dbReference>
<reference evidence="13 14" key="4">
    <citation type="journal article" date="2011" name="BMC Genomics">
        <title>RNA-Seq improves annotation of protein-coding genes in the cucumber genome.</title>
        <authorList>
            <person name="Li Z."/>
            <person name="Zhang Z."/>
            <person name="Yan P."/>
            <person name="Huang S."/>
            <person name="Fei Z."/>
            <person name="Lin K."/>
        </authorList>
    </citation>
    <scope>NUCLEOTIDE SEQUENCE [LARGE SCALE GENOMIC DNA]</scope>
    <source>
        <strain evidence="14">cv. 9930</strain>
    </source>
</reference>
<keyword evidence="6" id="KW-0963">Cytoplasm</keyword>
<dbReference type="GO" id="GO:0031625">
    <property type="term" value="F:ubiquitin protein ligase binding"/>
    <property type="evidence" value="ECO:0000318"/>
    <property type="project" value="GO_Central"/>
</dbReference>
<keyword evidence="14" id="KW-1185">Reference proteome</keyword>